<keyword evidence="1 2" id="KW-0175">Coiled coil</keyword>
<dbReference type="Pfam" id="PF01465">
    <property type="entry name" value="GRIP"/>
    <property type="match status" value="1"/>
</dbReference>
<evidence type="ECO:0000313" key="5">
    <source>
        <dbReference type="Proteomes" id="UP000008820"/>
    </source>
</evidence>
<feature type="compositionally biased region" description="Basic and acidic residues" evidence="3">
    <location>
        <begin position="546"/>
        <end position="562"/>
    </location>
</feature>
<proteinExistence type="predicted"/>
<reference evidence="4" key="2">
    <citation type="submission" date="2020-05" db="UniProtKB">
        <authorList>
            <consortium name="EnsemblMetazoa"/>
        </authorList>
    </citation>
    <scope>IDENTIFICATION</scope>
    <source>
        <strain evidence="4">LVP_AGWG</strain>
    </source>
</reference>
<feature type="compositionally biased region" description="Low complexity" evidence="3">
    <location>
        <begin position="520"/>
        <end position="535"/>
    </location>
</feature>
<dbReference type="InterPro" id="IPR051952">
    <property type="entry name" value="Golgi-autophagy_related"/>
</dbReference>
<dbReference type="InParanoid" id="A0A1S4EW93"/>
<dbReference type="Proteomes" id="UP000008820">
    <property type="component" value="Chromosome 3"/>
</dbReference>
<name>A0A1S4EW93_AEDAE</name>
<dbReference type="Gene3D" id="1.10.220.60">
    <property type="entry name" value="GRIP domain"/>
    <property type="match status" value="1"/>
</dbReference>
<sequence>MFASLKNKIKEETGSDVTSLPSRSSQPDMAMASGQRFRRSRGESLTSMASMDELSLLEQKDAELSATRIQLQELAGQCNEFRDQIRAYEEDKVRMEEANKLLEDSLKVAQVQKDLLCEEQDKIQNLQQQEISKLKSMLLFREQEAVDRISHQKAAEQQVESLKQELGRVRGIEPMIEDLQDELENIRHSTSIENNNLRSTLAAVEEENRHLKSRIQVLEESRASLTSGNTDERIRSLLQERKSLEQRLEEAHLHLSDIKSSWSGQNLALETQVNRLSRQVAEETRERHNALKLKDDLIEKVKQLEFELEKTRNEVTQRDNKITLMSEEIDELNSALREAREQHEEEVTFMNCKLEQLQVELNNIRTNLTETEQRLLESLEGSDRSMNSYKSQILQLEDSVRALDGQLSMEKQEKLTILMKNTEISQKEEILRKELRQEQEEAQELHDRASFLQRELDKKLNTVNELRKQIDELMSTNLEQNAKLAALDSLHAELIDKNKIIKILNQRLVDMKKTLQEEINSNNNNNYNNNNNNNSVTTISGTSHPKYSEHIYERANSKEKQETAVLKQQNGAISHTSSNSSHVSSNHSNINPHGDHNGVPKSSGTIVMDEVNFRYLKHVIIKFLTSREVEARQLVKAVATLLQLSHEEEKLLQNTLTWKMSWFGSRRGQHSQISQSTTVPPS</sequence>
<dbReference type="FunCoup" id="A0A1S4EW93">
    <property type="interactions" value="1496"/>
</dbReference>
<evidence type="ECO:0000313" key="4">
    <source>
        <dbReference type="EnsemblMetazoa" id="AAEL000569-PA"/>
    </source>
</evidence>
<feature type="region of interest" description="Disordered" evidence="3">
    <location>
        <begin position="520"/>
        <end position="603"/>
    </location>
</feature>
<evidence type="ECO:0000256" key="2">
    <source>
        <dbReference type="SAM" id="Coils"/>
    </source>
</evidence>
<organism evidence="4 5">
    <name type="scientific">Aedes aegypti</name>
    <name type="common">Yellowfever mosquito</name>
    <name type="synonym">Culex aegypti</name>
    <dbReference type="NCBI Taxonomy" id="7159"/>
    <lineage>
        <taxon>Eukaryota</taxon>
        <taxon>Metazoa</taxon>
        <taxon>Ecdysozoa</taxon>
        <taxon>Arthropoda</taxon>
        <taxon>Hexapoda</taxon>
        <taxon>Insecta</taxon>
        <taxon>Pterygota</taxon>
        <taxon>Neoptera</taxon>
        <taxon>Endopterygota</taxon>
        <taxon>Diptera</taxon>
        <taxon>Nematocera</taxon>
        <taxon>Culicoidea</taxon>
        <taxon>Culicidae</taxon>
        <taxon>Culicinae</taxon>
        <taxon>Aedini</taxon>
        <taxon>Aedes</taxon>
        <taxon>Stegomyia</taxon>
    </lineage>
</organism>
<evidence type="ECO:0000256" key="1">
    <source>
        <dbReference type="ARBA" id="ARBA00023054"/>
    </source>
</evidence>
<dbReference type="GO" id="GO:0005794">
    <property type="term" value="C:Golgi apparatus"/>
    <property type="evidence" value="ECO:0007669"/>
    <property type="project" value="TreeGrafter"/>
</dbReference>
<dbReference type="PANTHER" id="PTHR23157">
    <property type="entry name" value="GRIP AND COILED-COIL DOMAIN-CONTAINING PROTEIN 1"/>
    <property type="match status" value="1"/>
</dbReference>
<protein>
    <submittedName>
        <fullName evidence="4">Uncharacterized protein</fullName>
    </submittedName>
</protein>
<dbReference type="SMART" id="SM00755">
    <property type="entry name" value="Grip"/>
    <property type="match status" value="1"/>
</dbReference>
<dbReference type="PROSITE" id="PS50913">
    <property type="entry name" value="GRIP"/>
    <property type="match status" value="1"/>
</dbReference>
<dbReference type="PANTHER" id="PTHR23157:SF24">
    <property type="entry name" value="GOLGIN SUBFAMILY A MEMBER 1"/>
    <property type="match status" value="1"/>
</dbReference>
<reference evidence="4 5" key="1">
    <citation type="submission" date="2017-06" db="EMBL/GenBank/DDBJ databases">
        <title>Aedes aegypti genome working group (AGWG) sequencing and assembly.</title>
        <authorList>
            <consortium name="Aedes aegypti Genome Working Group (AGWG)"/>
            <person name="Matthews B.J."/>
        </authorList>
    </citation>
    <scope>NUCLEOTIDE SEQUENCE [LARGE SCALE GENOMIC DNA]</scope>
    <source>
        <strain evidence="4 5">LVP_AGWG</strain>
    </source>
</reference>
<feature type="compositionally biased region" description="Low complexity" evidence="3">
    <location>
        <begin position="574"/>
        <end position="592"/>
    </location>
</feature>
<dbReference type="InterPro" id="IPR000237">
    <property type="entry name" value="GRIP_dom"/>
</dbReference>
<accession>A0A1S4EW93</accession>
<feature type="compositionally biased region" description="Polar residues" evidence="3">
    <location>
        <begin position="536"/>
        <end position="545"/>
    </location>
</feature>
<feature type="region of interest" description="Disordered" evidence="3">
    <location>
        <begin position="1"/>
        <end position="44"/>
    </location>
</feature>
<dbReference type="OrthoDB" id="5848685at2759"/>
<feature type="compositionally biased region" description="Polar residues" evidence="3">
    <location>
        <begin position="15"/>
        <end position="27"/>
    </location>
</feature>
<feature type="coiled-coil region" evidence="2">
    <location>
        <begin position="57"/>
        <end position="112"/>
    </location>
</feature>
<dbReference type="VEuPathDB" id="VectorBase:AAEL000569"/>
<gene>
    <name evidence="4" type="primary">5564325</name>
</gene>
<dbReference type="AlphaFoldDB" id="A0A1S4EW93"/>
<evidence type="ECO:0000256" key="3">
    <source>
        <dbReference type="SAM" id="MobiDB-lite"/>
    </source>
</evidence>
<keyword evidence="5" id="KW-1185">Reference proteome</keyword>
<dbReference type="EnsemblMetazoa" id="AAEL000569-RA">
    <property type="protein sequence ID" value="AAEL000569-PA"/>
    <property type="gene ID" value="AAEL000569"/>
</dbReference>